<evidence type="ECO:0000256" key="3">
    <source>
        <dbReference type="ARBA" id="ARBA00022603"/>
    </source>
</evidence>
<name>A0A9X9BNU6_PSEMA</name>
<dbReference type="OrthoDB" id="9782445at2"/>
<keyword evidence="4" id="KW-0808">Transferase</keyword>
<dbReference type="Pfam" id="PF02384">
    <property type="entry name" value="N6_Mtase"/>
    <property type="match status" value="1"/>
</dbReference>
<dbReference type="AlphaFoldDB" id="A0A9X9BNU6"/>
<organism evidence="8 9">
    <name type="scientific">Pseudomonas marginalis</name>
    <name type="common">Pseudomonas panacis</name>
    <dbReference type="NCBI Taxonomy" id="298"/>
    <lineage>
        <taxon>Bacteria</taxon>
        <taxon>Pseudomonadati</taxon>
        <taxon>Pseudomonadota</taxon>
        <taxon>Gammaproteobacteria</taxon>
        <taxon>Pseudomonadales</taxon>
        <taxon>Pseudomonadaceae</taxon>
        <taxon>Pseudomonas</taxon>
    </lineage>
</organism>
<reference evidence="8 9" key="1">
    <citation type="submission" date="2019-06" db="EMBL/GenBank/DDBJ databases">
        <title>Pseudomonas bimorpha sp. nov. isolated from bovine raw milk and skim milk concentrate.</title>
        <authorList>
            <person name="Hofmann K."/>
            <person name="Huptas C."/>
            <person name="Doll E."/>
            <person name="Scherer S."/>
            <person name="Wenning M."/>
        </authorList>
    </citation>
    <scope>NUCLEOTIDE SEQUENCE [LARGE SCALE GENOMIC DNA]</scope>
    <source>
        <strain evidence="8 9">DSM 13124</strain>
    </source>
</reference>
<evidence type="ECO:0000256" key="4">
    <source>
        <dbReference type="ARBA" id="ARBA00022679"/>
    </source>
</evidence>
<evidence type="ECO:0000256" key="6">
    <source>
        <dbReference type="ARBA" id="ARBA00047942"/>
    </source>
</evidence>
<comment type="caution">
    <text evidence="8">The sequence shown here is derived from an EMBL/GenBank/DDBJ whole genome shotgun (WGS) entry which is preliminary data.</text>
</comment>
<dbReference type="GO" id="GO:0008170">
    <property type="term" value="F:N-methyltransferase activity"/>
    <property type="evidence" value="ECO:0007669"/>
    <property type="project" value="InterPro"/>
</dbReference>
<keyword evidence="5" id="KW-0680">Restriction system</keyword>
<proteinExistence type="inferred from homology"/>
<dbReference type="InterPro" id="IPR003356">
    <property type="entry name" value="DNA_methylase_A-5"/>
</dbReference>
<evidence type="ECO:0000256" key="1">
    <source>
        <dbReference type="ARBA" id="ARBA00006594"/>
    </source>
</evidence>
<dbReference type="GO" id="GO:0003677">
    <property type="term" value="F:DNA binding"/>
    <property type="evidence" value="ECO:0007669"/>
    <property type="project" value="InterPro"/>
</dbReference>
<dbReference type="InterPro" id="IPR002052">
    <property type="entry name" value="DNA_methylase_N6_adenine_CS"/>
</dbReference>
<accession>A0A9X9BNU6</accession>
<dbReference type="PANTHER" id="PTHR33841:SF1">
    <property type="entry name" value="DNA METHYLTRANSFERASE A"/>
    <property type="match status" value="1"/>
</dbReference>
<protein>
    <recommendedName>
        <fullName evidence="2">site-specific DNA-methyltransferase (adenine-specific)</fullName>
        <ecNumber evidence="2">2.1.1.72</ecNumber>
    </recommendedName>
</protein>
<evidence type="ECO:0000259" key="7">
    <source>
        <dbReference type="Pfam" id="PF02384"/>
    </source>
</evidence>
<evidence type="ECO:0000313" key="9">
    <source>
        <dbReference type="Proteomes" id="UP000316123"/>
    </source>
</evidence>
<comment type="catalytic activity">
    <reaction evidence="6">
        <text>a 2'-deoxyadenosine in DNA + S-adenosyl-L-methionine = an N(6)-methyl-2'-deoxyadenosine in DNA + S-adenosyl-L-homocysteine + H(+)</text>
        <dbReference type="Rhea" id="RHEA:15197"/>
        <dbReference type="Rhea" id="RHEA-COMP:12418"/>
        <dbReference type="Rhea" id="RHEA-COMP:12419"/>
        <dbReference type="ChEBI" id="CHEBI:15378"/>
        <dbReference type="ChEBI" id="CHEBI:57856"/>
        <dbReference type="ChEBI" id="CHEBI:59789"/>
        <dbReference type="ChEBI" id="CHEBI:90615"/>
        <dbReference type="ChEBI" id="CHEBI:90616"/>
        <dbReference type="EC" id="2.1.1.72"/>
    </reaction>
</comment>
<feature type="domain" description="DNA methylase adenine-specific" evidence="7">
    <location>
        <begin position="285"/>
        <end position="509"/>
    </location>
</feature>
<dbReference type="EMBL" id="VFEQ01000017">
    <property type="protein sequence ID" value="TWR54701.1"/>
    <property type="molecule type" value="Genomic_DNA"/>
</dbReference>
<dbReference type="PRINTS" id="PR00507">
    <property type="entry name" value="N12N6MTFRASE"/>
</dbReference>
<dbReference type="InterPro" id="IPR050953">
    <property type="entry name" value="N4_N6_ade-DNA_methylase"/>
</dbReference>
<gene>
    <name evidence="8" type="ORF">FIV41_22185</name>
</gene>
<comment type="similarity">
    <text evidence="1">Belongs to the N(4)/N(6)-methyltransferase family.</text>
</comment>
<keyword evidence="3 8" id="KW-0489">Methyltransferase</keyword>
<sequence length="1019" mass="114326">MNENITFERWLEVLGYRHAQGLHVESSDISLSHRYRSELNELLRPDGQVRAKAVFEVDGVPAVAFFDNALSLSTEDLNRIRQKIWNQNLISLVIVMDDSSLTAYPPAKNVPVGTTLSAKEAITTGYFSLAEISSSDVQRRLPKWFSPGDRVDRQLLKNLGLAIEQLTKVHVARAAAQGLLGQILFISYLEHRNIVSEVYRTQRDVEPLHSLVASHNTRGIEKLIEALRKDFNGDFLSLDHTNSDWWSLVSSKGLDILGRFLDQVDLDTGQQSLWNYDFSFIPVELLSGIYESFIGERQSILSAYYTPRHLANFVIDEAFHTSLNPANETVFDPACGSGILLTTAYRRLLQIQESQTGECLDLAGRIKLLKEHIFGADISEAACRVTAFSLYLSLLEDLKPADIALLQESEQVKLPTLRGINLLCGEQHGDFFAPENLFATSQRFSLIISNPPWSEPAGSAWSSADVWAKKKGVPRARRQLAGDFAFRALESVSPNGRICLIMPISLLIASTSRPFIQGWLALAKIDRFINFGDLHNFIFETAEHSCAVITSRPRTGTQSWSIPADEHIEYWAPKVDASLAFGRLALSPADRHLVPAQAYYNDPTRLVTLMWGNEFDIALCERLRAIGQVKDLFNNGENSWRTRKGVHLKDKHAKFTSDAAPLKKIGHILVESLKSSSPVLLDDEIQSFPEGIESVVNLTDDLWDVFHGPRILFTDGFDSSKQIRAAYIDRPASFTSSIGVISGPESDRELLRFMAAYLRSDLATYFLLMRAFQVTCDRNRVTLGDIEQFPFFAPDDHFDPSRAREIISEVSLALGDIERPEFLRAQNHNPQIQKHINTLIHEYFGLSAVESALVTEANTILVPSVRPRGYKSINTEVYKTITKNELKDYAETLSQELGIWRSHLNGEGSIAVKAWTVNSAVGRVAVAAITLSEPEKAADFDEKKLEIWVKKTMEGLNSQGLLPAHRSETVAFLPDVTIQAPGAFLLLRPPFRRMWLKRSAMRDARSIVELIHREKVSAE</sequence>
<dbReference type="EC" id="2.1.1.72" evidence="2"/>
<dbReference type="InterPro" id="IPR029063">
    <property type="entry name" value="SAM-dependent_MTases_sf"/>
</dbReference>
<dbReference type="PROSITE" id="PS00092">
    <property type="entry name" value="N6_MTASE"/>
    <property type="match status" value="1"/>
</dbReference>
<dbReference type="GO" id="GO:0032259">
    <property type="term" value="P:methylation"/>
    <property type="evidence" value="ECO:0007669"/>
    <property type="project" value="UniProtKB-KW"/>
</dbReference>
<evidence type="ECO:0000256" key="2">
    <source>
        <dbReference type="ARBA" id="ARBA00011900"/>
    </source>
</evidence>
<dbReference type="SUPFAM" id="SSF53335">
    <property type="entry name" value="S-adenosyl-L-methionine-dependent methyltransferases"/>
    <property type="match status" value="1"/>
</dbReference>
<dbReference type="GO" id="GO:0009307">
    <property type="term" value="P:DNA restriction-modification system"/>
    <property type="evidence" value="ECO:0007669"/>
    <property type="project" value="UniProtKB-KW"/>
</dbReference>
<dbReference type="RefSeq" id="WP_074844847.1">
    <property type="nucleotide sequence ID" value="NZ_FNSU01000001.1"/>
</dbReference>
<dbReference type="Proteomes" id="UP000316123">
    <property type="component" value="Unassembled WGS sequence"/>
</dbReference>
<dbReference type="PANTHER" id="PTHR33841">
    <property type="entry name" value="DNA METHYLTRANSFERASE YEEA-RELATED"/>
    <property type="match status" value="1"/>
</dbReference>
<evidence type="ECO:0000313" key="8">
    <source>
        <dbReference type="EMBL" id="TWR54701.1"/>
    </source>
</evidence>
<evidence type="ECO:0000256" key="5">
    <source>
        <dbReference type="ARBA" id="ARBA00022747"/>
    </source>
</evidence>
<dbReference type="Gene3D" id="3.40.50.150">
    <property type="entry name" value="Vaccinia Virus protein VP39"/>
    <property type="match status" value="1"/>
</dbReference>
<dbReference type="GO" id="GO:0009007">
    <property type="term" value="F:site-specific DNA-methyltransferase (adenine-specific) activity"/>
    <property type="evidence" value="ECO:0007669"/>
    <property type="project" value="UniProtKB-EC"/>
</dbReference>